<gene>
    <name evidence="7" type="ORF">Sdagh_11750</name>
</gene>
<keyword evidence="3" id="KW-0238">DNA-binding</keyword>
<feature type="domain" description="HTH merR-type" evidence="6">
    <location>
        <begin position="1"/>
        <end position="68"/>
    </location>
</feature>
<evidence type="ECO:0000313" key="8">
    <source>
        <dbReference type="Proteomes" id="UP001052655"/>
    </source>
</evidence>
<feature type="coiled-coil region" evidence="5">
    <location>
        <begin position="85"/>
        <end position="112"/>
    </location>
</feature>
<reference evidence="7" key="1">
    <citation type="submission" date="2024-05" db="EMBL/GenBank/DDBJ databases">
        <title>Whole genome shotgun sequence of Streptomyces daghestanicus NBRC 12762.</title>
        <authorList>
            <person name="Komaki H."/>
            <person name="Tamura T."/>
        </authorList>
    </citation>
    <scope>NUCLEOTIDE SEQUENCE</scope>
    <source>
        <strain evidence="7">NBRC 12762</strain>
    </source>
</reference>
<dbReference type="PANTHER" id="PTHR30204:SF69">
    <property type="entry name" value="MERR-FAMILY TRANSCRIPTIONAL REGULATOR"/>
    <property type="match status" value="1"/>
</dbReference>
<dbReference type="Proteomes" id="UP001052655">
    <property type="component" value="Unassembled WGS sequence"/>
</dbReference>
<dbReference type="Pfam" id="PF13411">
    <property type="entry name" value="MerR_1"/>
    <property type="match status" value="1"/>
</dbReference>
<dbReference type="InterPro" id="IPR047057">
    <property type="entry name" value="MerR_fam"/>
</dbReference>
<dbReference type="SMART" id="SM00422">
    <property type="entry name" value="HTH_MERR"/>
    <property type="match status" value="1"/>
</dbReference>
<dbReference type="PANTHER" id="PTHR30204">
    <property type="entry name" value="REDOX-CYCLING DRUG-SENSING TRANSCRIPTIONAL ACTIVATOR SOXR"/>
    <property type="match status" value="1"/>
</dbReference>
<keyword evidence="2" id="KW-0805">Transcription regulation</keyword>
<protein>
    <submittedName>
        <fullName evidence="7">MerR family transcriptional regulator</fullName>
    </submittedName>
</protein>
<keyword evidence="4" id="KW-0804">Transcription</keyword>
<dbReference type="PROSITE" id="PS50937">
    <property type="entry name" value="HTH_MERR_2"/>
    <property type="match status" value="1"/>
</dbReference>
<accession>A0ABQ3PWP0</accession>
<comment type="caution">
    <text evidence="7">The sequence shown here is derived from an EMBL/GenBank/DDBJ whole genome shotgun (WGS) entry which is preliminary data.</text>
</comment>
<dbReference type="PRINTS" id="PR00040">
    <property type="entry name" value="HTHMERR"/>
</dbReference>
<evidence type="ECO:0000256" key="3">
    <source>
        <dbReference type="ARBA" id="ARBA00023125"/>
    </source>
</evidence>
<dbReference type="SUPFAM" id="SSF46955">
    <property type="entry name" value="Putative DNA-binding domain"/>
    <property type="match status" value="1"/>
</dbReference>
<dbReference type="EMBL" id="BNDX01000002">
    <property type="protein sequence ID" value="GHI29445.1"/>
    <property type="molecule type" value="Genomic_DNA"/>
</dbReference>
<organism evidence="7 8">
    <name type="scientific">Streptomyces daghestanicus</name>
    <dbReference type="NCBI Taxonomy" id="66885"/>
    <lineage>
        <taxon>Bacteria</taxon>
        <taxon>Bacillati</taxon>
        <taxon>Actinomycetota</taxon>
        <taxon>Actinomycetes</taxon>
        <taxon>Kitasatosporales</taxon>
        <taxon>Streptomycetaceae</taxon>
        <taxon>Streptomyces</taxon>
    </lineage>
</organism>
<dbReference type="CDD" id="cd01282">
    <property type="entry name" value="HTH_MerR-like_sg3"/>
    <property type="match status" value="1"/>
</dbReference>
<evidence type="ECO:0000256" key="2">
    <source>
        <dbReference type="ARBA" id="ARBA00023015"/>
    </source>
</evidence>
<dbReference type="Gene3D" id="1.10.1660.10">
    <property type="match status" value="1"/>
</dbReference>
<name>A0ABQ3PWP0_9ACTN</name>
<sequence length="129" mass="14927">MRIGELSKRTGVPTRMLRYYEEQGLITPRRLDNGYREYDEYLIDRVHKIRGLLDAGIPTRIIGDMLPCLNQGPEIVVTDPDPALREMLVAQRDKMTERIAFLEQNREALTRYIEAMDIAGEVLHTRGAR</sequence>
<keyword evidence="8" id="KW-1185">Reference proteome</keyword>
<keyword evidence="5" id="KW-0175">Coiled coil</keyword>
<proteinExistence type="predicted"/>
<dbReference type="InterPro" id="IPR000551">
    <property type="entry name" value="MerR-type_HTH_dom"/>
</dbReference>
<evidence type="ECO:0000313" key="7">
    <source>
        <dbReference type="EMBL" id="GHI29445.1"/>
    </source>
</evidence>
<evidence type="ECO:0000256" key="5">
    <source>
        <dbReference type="SAM" id="Coils"/>
    </source>
</evidence>
<evidence type="ECO:0000256" key="1">
    <source>
        <dbReference type="ARBA" id="ARBA00022491"/>
    </source>
</evidence>
<dbReference type="InterPro" id="IPR009061">
    <property type="entry name" value="DNA-bd_dom_put_sf"/>
</dbReference>
<dbReference type="RefSeq" id="WP_190078682.1">
    <property type="nucleotide sequence ID" value="NZ_BMTC01000056.1"/>
</dbReference>
<keyword evidence="1" id="KW-0678">Repressor</keyword>
<evidence type="ECO:0000259" key="6">
    <source>
        <dbReference type="PROSITE" id="PS50937"/>
    </source>
</evidence>
<evidence type="ECO:0000256" key="4">
    <source>
        <dbReference type="ARBA" id="ARBA00023163"/>
    </source>
</evidence>